<evidence type="ECO:0000313" key="19">
    <source>
        <dbReference type="Proteomes" id="UP001253545"/>
    </source>
</evidence>
<dbReference type="InterPro" id="IPR035414">
    <property type="entry name" value="Peptidase_M1_pepN_Ig-like"/>
</dbReference>
<dbReference type="PANTHER" id="PTHR46322:SF1">
    <property type="entry name" value="PUROMYCIN-SENSITIVE AMINOPEPTIDASE"/>
    <property type="match status" value="1"/>
</dbReference>
<dbReference type="SUPFAM" id="SSF55486">
    <property type="entry name" value="Metalloproteases ('zincins'), catalytic domain"/>
    <property type="match status" value="1"/>
</dbReference>
<comment type="catalytic activity">
    <reaction evidence="1">
        <text>Release of an N-terminal amino acid, Xaa-|-Yaa- from a peptide, amide or arylamide. Xaa is preferably Ala, but may be most amino acids including Pro (slow action). When a terminal hydrophobic residue is followed by a prolyl residue, the two may be released as an intact Xaa-Pro dipeptide.</text>
        <dbReference type="EC" id="3.4.11.2"/>
    </reaction>
</comment>
<sequence>MASDSGSSLTNTDSEHSLSKKRIDYKAPTHLVPNIHLTFELDPNETRVKNVMQIRRVDNSVDFLVLDGEGLQLTDIMIDSVPLTLDVDFWKDEHGLRIQCNKDEFTLTISNTISPINNTSLEGLYFSNGAYCTQCEAEGFRKISYFFDRPDILSIYTVCIRTNDTSLSYLLSNGNLISDNVNDTNMRECIWRDPFPKPCYLFALVAGHFDKLEDKFVTMSGRTIELLLFVDEGRKGQGQHALDSLKKAMRWDEETYGLEYDLDIYMIVAVDFFNMGAMENKGLNVFNSKFVLADSNTATDEDYFNIESIIAHEYFHNWTGNRVTCRDWFQLSLKEGLTVFRDQQFSADMFSPLITRIGQVKVMREHQFAEDASPMSHPIRPDEVMEMNNFYTVTVYDKGAEVIRMLHTLLGKRGFRQGMDLYFKRHDGQAVTCDDFVQAMQDANDIDLAHFKLWYSQSGTPEISIELSNDEDNMCRIGFRQFTQATADQAHKQALYVPIKVQCLNADGKAIKTGLANDTFVLTDSADSILILGDANKITPVFLQDFSAPVKIHFDYSGKQLLNIILNANNHYSKWEATQQLFFTWIKSVYLNECKLNAKVKEELTTLAGSLPELTLPDEVLAQLMTLPSLESCIAKLEQVNPLQLNKAYIKVRAYLASISVNYMLKHYHNINGKNDLPYAYQRQQVNGRKLKNVLLFNIACSGNELASALIKQQFEDASNMTDKLGALKAAQVYNIDLFDALMLSFEEQYTNDAVVMDKWFALHASIEKPDLLSQLDLLQAHKQFSITNPNKVRSLIGSFAFYNTVAFHQADGSGYKYLADYLLQLDKVNPQVASRLITPLIQYSQLENSFQEKIIVQLQRLYGAKGLSKDLFEKISKCLISKQDEKH</sequence>
<dbReference type="InterPro" id="IPR037144">
    <property type="entry name" value="Peptidase_M1_pepN_C_sf"/>
</dbReference>
<evidence type="ECO:0000259" key="17">
    <source>
        <dbReference type="Pfam" id="PF17900"/>
    </source>
</evidence>
<evidence type="ECO:0000256" key="13">
    <source>
        <dbReference type="SAM" id="MobiDB-lite"/>
    </source>
</evidence>
<dbReference type="InterPro" id="IPR024601">
    <property type="entry name" value="Peptidase_M1_pepN_C"/>
</dbReference>
<dbReference type="Pfam" id="PF01433">
    <property type="entry name" value="Peptidase_M1"/>
    <property type="match status" value="1"/>
</dbReference>
<evidence type="ECO:0000256" key="11">
    <source>
        <dbReference type="ARBA" id="ARBA00023049"/>
    </source>
</evidence>
<keyword evidence="19" id="KW-1185">Reference proteome</keyword>
<dbReference type="Pfam" id="PF11940">
    <property type="entry name" value="DUF3458"/>
    <property type="match status" value="1"/>
</dbReference>
<dbReference type="InterPro" id="IPR045357">
    <property type="entry name" value="Aminopeptidase_N-like_N"/>
</dbReference>
<dbReference type="GO" id="GO:0016285">
    <property type="term" value="F:alanyl aminopeptidase activity"/>
    <property type="evidence" value="ECO:0007669"/>
    <property type="project" value="UniProtKB-EC"/>
</dbReference>
<keyword evidence="9 18" id="KW-0378">Hydrolase</keyword>
<feature type="region of interest" description="Disordered" evidence="13">
    <location>
        <begin position="1"/>
        <end position="20"/>
    </location>
</feature>
<dbReference type="Gene3D" id="2.60.40.1730">
    <property type="entry name" value="tricorn interacting facor f3 domain"/>
    <property type="match status" value="1"/>
</dbReference>
<evidence type="ECO:0000256" key="7">
    <source>
        <dbReference type="ARBA" id="ARBA00022670"/>
    </source>
</evidence>
<evidence type="ECO:0000256" key="9">
    <source>
        <dbReference type="ARBA" id="ARBA00022801"/>
    </source>
</evidence>
<evidence type="ECO:0000256" key="2">
    <source>
        <dbReference type="ARBA" id="ARBA00001947"/>
    </source>
</evidence>
<evidence type="ECO:0000256" key="10">
    <source>
        <dbReference type="ARBA" id="ARBA00022833"/>
    </source>
</evidence>
<dbReference type="PRINTS" id="PR00756">
    <property type="entry name" value="ALADIPTASE"/>
</dbReference>
<dbReference type="SUPFAM" id="SSF63737">
    <property type="entry name" value="Leukotriene A4 hydrolase N-terminal domain"/>
    <property type="match status" value="1"/>
</dbReference>
<comment type="caution">
    <text evidence="18">The sequence shown here is derived from an EMBL/GenBank/DDBJ whole genome shotgun (WGS) entry which is preliminary data.</text>
</comment>
<feature type="compositionally biased region" description="Polar residues" evidence="13">
    <location>
        <begin position="1"/>
        <end position="12"/>
    </location>
</feature>
<feature type="domain" description="Peptidase M1 alanyl aminopeptidase C-terminal" evidence="16">
    <location>
        <begin position="559"/>
        <end position="880"/>
    </location>
</feature>
<evidence type="ECO:0000313" key="18">
    <source>
        <dbReference type="EMBL" id="MDT0594219.1"/>
    </source>
</evidence>
<organism evidence="18 19">
    <name type="scientific">Glaciecola petra</name>
    <dbReference type="NCBI Taxonomy" id="3075602"/>
    <lineage>
        <taxon>Bacteria</taxon>
        <taxon>Pseudomonadati</taxon>
        <taxon>Pseudomonadota</taxon>
        <taxon>Gammaproteobacteria</taxon>
        <taxon>Alteromonadales</taxon>
        <taxon>Alteromonadaceae</taxon>
        <taxon>Glaciecola</taxon>
    </lineage>
</organism>
<evidence type="ECO:0000256" key="5">
    <source>
        <dbReference type="ARBA" id="ARBA00015611"/>
    </source>
</evidence>
<dbReference type="Pfam" id="PF17900">
    <property type="entry name" value="Peptidase_M1_N"/>
    <property type="match status" value="1"/>
</dbReference>
<evidence type="ECO:0000256" key="4">
    <source>
        <dbReference type="ARBA" id="ARBA00012564"/>
    </source>
</evidence>
<protein>
    <recommendedName>
        <fullName evidence="5 12">Aminopeptidase N</fullName>
        <ecNumber evidence="4 12">3.4.11.2</ecNumber>
    </recommendedName>
</protein>
<dbReference type="InterPro" id="IPR012779">
    <property type="entry name" value="Peptidase_M1_pepN"/>
</dbReference>
<keyword evidence="6 18" id="KW-0031">Aminopeptidase</keyword>
<dbReference type="InterPro" id="IPR027268">
    <property type="entry name" value="Peptidase_M4/M1_CTD_sf"/>
</dbReference>
<dbReference type="Gene3D" id="2.60.40.1840">
    <property type="match status" value="1"/>
</dbReference>
<keyword evidence="10" id="KW-0862">Zinc</keyword>
<evidence type="ECO:0000259" key="16">
    <source>
        <dbReference type="Pfam" id="PF17432"/>
    </source>
</evidence>
<evidence type="ECO:0000259" key="15">
    <source>
        <dbReference type="Pfam" id="PF11940"/>
    </source>
</evidence>
<name>A0ABU2ZPD8_9ALTE</name>
<dbReference type="InterPro" id="IPR042097">
    <property type="entry name" value="Aminopeptidase_N-like_N_sf"/>
</dbReference>
<comment type="cofactor">
    <cofactor evidence="2">
        <name>Zn(2+)</name>
        <dbReference type="ChEBI" id="CHEBI:29105"/>
    </cofactor>
</comment>
<dbReference type="PANTHER" id="PTHR46322">
    <property type="entry name" value="PUROMYCIN-SENSITIVE AMINOPEPTIDASE"/>
    <property type="match status" value="1"/>
</dbReference>
<feature type="domain" description="Aminopeptidase N-like N-terminal" evidence="17">
    <location>
        <begin position="36"/>
        <end position="201"/>
    </location>
</feature>
<dbReference type="EMBL" id="JAVRHX010000001">
    <property type="protein sequence ID" value="MDT0594219.1"/>
    <property type="molecule type" value="Genomic_DNA"/>
</dbReference>
<evidence type="ECO:0000259" key="14">
    <source>
        <dbReference type="Pfam" id="PF01433"/>
    </source>
</evidence>
<evidence type="ECO:0000256" key="6">
    <source>
        <dbReference type="ARBA" id="ARBA00022438"/>
    </source>
</evidence>
<gene>
    <name evidence="18" type="primary">pepN</name>
    <name evidence="18" type="ORF">RM552_05130</name>
</gene>
<dbReference type="NCBIfam" id="TIGR02414">
    <property type="entry name" value="pepN_proteo"/>
    <property type="match status" value="1"/>
</dbReference>
<reference evidence="18 19" key="1">
    <citation type="submission" date="2023-09" db="EMBL/GenBank/DDBJ databases">
        <authorList>
            <person name="Rey-Velasco X."/>
        </authorList>
    </citation>
    <scope>NUCLEOTIDE SEQUENCE [LARGE SCALE GENOMIC DNA]</scope>
    <source>
        <strain evidence="18 19">P117</strain>
    </source>
</reference>
<dbReference type="Gene3D" id="3.30.2010.30">
    <property type="match status" value="1"/>
</dbReference>
<feature type="domain" description="Peptidase M1 alanyl aminopeptidase Ig-like fold" evidence="15">
    <location>
        <begin position="459"/>
        <end position="554"/>
    </location>
</feature>
<evidence type="ECO:0000256" key="8">
    <source>
        <dbReference type="ARBA" id="ARBA00022723"/>
    </source>
</evidence>
<accession>A0ABU2ZPD8</accession>
<dbReference type="InterPro" id="IPR001930">
    <property type="entry name" value="Peptidase_M1"/>
</dbReference>
<dbReference type="RefSeq" id="WP_311367700.1">
    <property type="nucleotide sequence ID" value="NZ_JAVRHX010000001.1"/>
</dbReference>
<keyword evidence="7" id="KW-0645">Protease</keyword>
<proteinExistence type="inferred from homology"/>
<keyword evidence="8" id="KW-0479">Metal-binding</keyword>
<feature type="domain" description="Peptidase M1 membrane alanine aminopeptidase" evidence="14">
    <location>
        <begin position="241"/>
        <end position="451"/>
    </location>
</feature>
<dbReference type="InterPro" id="IPR038438">
    <property type="entry name" value="PepN_Ig-like_sf"/>
</dbReference>
<dbReference type="EC" id="3.4.11.2" evidence="4 12"/>
<dbReference type="Pfam" id="PF17432">
    <property type="entry name" value="DUF3458_C"/>
    <property type="match status" value="1"/>
</dbReference>
<evidence type="ECO:0000256" key="3">
    <source>
        <dbReference type="ARBA" id="ARBA00010136"/>
    </source>
</evidence>
<dbReference type="Proteomes" id="UP001253545">
    <property type="component" value="Unassembled WGS sequence"/>
</dbReference>
<evidence type="ECO:0000256" key="12">
    <source>
        <dbReference type="NCBIfam" id="TIGR02414"/>
    </source>
</evidence>
<evidence type="ECO:0000256" key="1">
    <source>
        <dbReference type="ARBA" id="ARBA00000098"/>
    </source>
</evidence>
<comment type="similarity">
    <text evidence="3">Belongs to the peptidase M1 family.</text>
</comment>
<dbReference type="Gene3D" id="1.10.390.10">
    <property type="entry name" value="Neutral Protease Domain 2"/>
    <property type="match status" value="1"/>
</dbReference>
<keyword evidence="11" id="KW-0482">Metalloprotease</keyword>
<dbReference type="InterPro" id="IPR014782">
    <property type="entry name" value="Peptidase_M1_dom"/>
</dbReference>
<dbReference type="CDD" id="cd09600">
    <property type="entry name" value="M1_APN"/>
    <property type="match status" value="1"/>
</dbReference>
<dbReference type="Gene3D" id="1.25.50.10">
    <property type="entry name" value="Peptidase M1, alanyl aminopeptidase, C-terminal domain"/>
    <property type="match status" value="1"/>
</dbReference>